<evidence type="ECO:0000313" key="1">
    <source>
        <dbReference type="EMBL" id="MFD2463535.1"/>
    </source>
</evidence>
<dbReference type="InterPro" id="IPR011990">
    <property type="entry name" value="TPR-like_helical_dom_sf"/>
</dbReference>
<evidence type="ECO:0000313" key="2">
    <source>
        <dbReference type="Proteomes" id="UP001597419"/>
    </source>
</evidence>
<dbReference type="Proteomes" id="UP001597419">
    <property type="component" value="Unassembled WGS sequence"/>
</dbReference>
<comment type="caution">
    <text evidence="1">The sequence shown here is derived from an EMBL/GenBank/DDBJ whole genome shotgun (WGS) entry which is preliminary data.</text>
</comment>
<accession>A0ABW5GRN7</accession>
<name>A0ABW5GRN7_9PSEU</name>
<keyword evidence="2" id="KW-1185">Reference proteome</keyword>
<reference evidence="2" key="1">
    <citation type="journal article" date="2019" name="Int. J. Syst. Evol. Microbiol.">
        <title>The Global Catalogue of Microorganisms (GCM) 10K type strain sequencing project: providing services to taxonomists for standard genome sequencing and annotation.</title>
        <authorList>
            <consortium name="The Broad Institute Genomics Platform"/>
            <consortium name="The Broad Institute Genome Sequencing Center for Infectious Disease"/>
            <person name="Wu L."/>
            <person name="Ma J."/>
        </authorList>
    </citation>
    <scope>NUCLEOTIDE SEQUENCE [LARGE SCALE GENOMIC DNA]</scope>
    <source>
        <strain evidence="2">CGMCC 4.7643</strain>
    </source>
</reference>
<organism evidence="1 2">
    <name type="scientific">Amycolatopsis samaneae</name>
    <dbReference type="NCBI Taxonomy" id="664691"/>
    <lineage>
        <taxon>Bacteria</taxon>
        <taxon>Bacillati</taxon>
        <taxon>Actinomycetota</taxon>
        <taxon>Actinomycetes</taxon>
        <taxon>Pseudonocardiales</taxon>
        <taxon>Pseudonocardiaceae</taxon>
        <taxon>Amycolatopsis</taxon>
    </lineage>
</organism>
<proteinExistence type="predicted"/>
<gene>
    <name evidence="1" type="ORF">ACFSYJ_33320</name>
</gene>
<sequence>MSAKTPYGWLKGSFPRGQLPEFVAAILSRKIGRTIEVNQIWPGRGDRDTFGAHDPAETPWTQEQVIRALRRLGQGARGKPVHHTGGTLVSIAVDWLAADGQQARPRNQGTRVTPRLAGVLAPRLAQLRELERTQHGLLLADWNNHDLRWVAHLLDEGSYDTVTGRLLYTTAAELAHNVGWLLTDQGRYAEGQHYELTALRTAALARDRQLGAYVLSWLADHLTWYGRPQDALRLLAIARTGVEETASDALRALLAIRQALAHAQLGEESACDAAAAEAAATPAGAGTPGWLRWFGPGVLLADTGRAWLKLGHFRRAEELLASGLARLGEHRRRERLLYSAWLAEARLAIGELDGAVELAHTALTLAETVDSVRARRCLETLRRSFAGYDTAQVRAVVDRIRETGPLPQAPGC</sequence>
<dbReference type="EMBL" id="JBHUKU010000021">
    <property type="protein sequence ID" value="MFD2463535.1"/>
    <property type="molecule type" value="Genomic_DNA"/>
</dbReference>
<protein>
    <recommendedName>
        <fullName evidence="3">Transcriptional regulator</fullName>
    </recommendedName>
</protein>
<dbReference type="RefSeq" id="WP_345400478.1">
    <property type="nucleotide sequence ID" value="NZ_BAABHG010000011.1"/>
</dbReference>
<evidence type="ECO:0008006" key="3">
    <source>
        <dbReference type="Google" id="ProtNLM"/>
    </source>
</evidence>
<dbReference type="SUPFAM" id="SSF48452">
    <property type="entry name" value="TPR-like"/>
    <property type="match status" value="1"/>
</dbReference>